<feature type="domain" description="Reverse transcriptase" evidence="2">
    <location>
        <begin position="304"/>
        <end position="397"/>
    </location>
</feature>
<keyword evidence="4" id="KW-0695">RNA-directed DNA polymerase</keyword>
<dbReference type="Gene3D" id="3.10.10.10">
    <property type="entry name" value="HIV Type 1 Reverse Transcriptase, subunit A, domain 1"/>
    <property type="match status" value="1"/>
</dbReference>
<keyword evidence="5" id="KW-1185">Reference proteome</keyword>
<feature type="compositionally biased region" description="Polar residues" evidence="1">
    <location>
        <begin position="190"/>
        <end position="212"/>
    </location>
</feature>
<feature type="region of interest" description="Disordered" evidence="1">
    <location>
        <begin position="255"/>
        <end position="274"/>
    </location>
</feature>
<gene>
    <name evidence="4" type="ORF">A2U01_0005270</name>
</gene>
<evidence type="ECO:0000259" key="3">
    <source>
        <dbReference type="Pfam" id="PF03732"/>
    </source>
</evidence>
<dbReference type="Pfam" id="PF00078">
    <property type="entry name" value="RVT_1"/>
    <property type="match status" value="1"/>
</dbReference>
<feature type="region of interest" description="Disordered" evidence="1">
    <location>
        <begin position="190"/>
        <end position="215"/>
    </location>
</feature>
<keyword evidence="4" id="KW-0548">Nucleotidyltransferase</keyword>
<evidence type="ECO:0000313" key="4">
    <source>
        <dbReference type="EMBL" id="MCH84438.1"/>
    </source>
</evidence>
<dbReference type="GO" id="GO:0003964">
    <property type="term" value="F:RNA-directed DNA polymerase activity"/>
    <property type="evidence" value="ECO:0007669"/>
    <property type="project" value="UniProtKB-KW"/>
</dbReference>
<dbReference type="PANTHER" id="PTHR24559">
    <property type="entry name" value="TRANSPOSON TY3-I GAG-POL POLYPROTEIN"/>
    <property type="match status" value="1"/>
</dbReference>
<dbReference type="SUPFAM" id="SSF56672">
    <property type="entry name" value="DNA/RNA polymerases"/>
    <property type="match status" value="1"/>
</dbReference>
<dbReference type="InterPro" id="IPR043502">
    <property type="entry name" value="DNA/RNA_pol_sf"/>
</dbReference>
<comment type="caution">
    <text evidence="4">The sequence shown here is derived from an EMBL/GenBank/DDBJ whole genome shotgun (WGS) entry which is preliminary data.</text>
</comment>
<dbReference type="Pfam" id="PF03732">
    <property type="entry name" value="Retrotrans_gag"/>
    <property type="match status" value="1"/>
</dbReference>
<feature type="compositionally biased region" description="Low complexity" evidence="1">
    <location>
        <begin position="255"/>
        <end position="271"/>
    </location>
</feature>
<proteinExistence type="predicted"/>
<reference evidence="4 5" key="1">
    <citation type="journal article" date="2018" name="Front. Plant Sci.">
        <title>Red Clover (Trifolium pratense) and Zigzag Clover (T. medium) - A Picture of Genomic Similarities and Differences.</title>
        <authorList>
            <person name="Dluhosova J."/>
            <person name="Istvanek J."/>
            <person name="Nedelnik J."/>
            <person name="Repkova J."/>
        </authorList>
    </citation>
    <scope>NUCLEOTIDE SEQUENCE [LARGE SCALE GENOMIC DNA]</scope>
    <source>
        <strain evidence="5">cv. 10/8</strain>
        <tissue evidence="4">Leaf</tissue>
    </source>
</reference>
<dbReference type="Gene3D" id="3.30.70.270">
    <property type="match status" value="1"/>
</dbReference>
<dbReference type="InterPro" id="IPR005162">
    <property type="entry name" value="Retrotrans_gag_dom"/>
</dbReference>
<sequence>MTNWNTLEEKFLDRFFPHHKFMEAKTTIAVFAQGSNETLCEAWERYKSMLRKCPNHGFDELTQIHIFRNGLLQQSKLLLDATAGGSLLSLSVADATAIIEKMALSDRQGEYNRNPSQRKPGILELDTSDDVLAQNKLLTNTVEELSKQMSKLISLQEGSSKAKQVAYCKLCTGDHPTGYCPPTNEEVNYMGNQPRQGKSNIKVTPATSSTKPKLQFGGECEQAHGDATATVLDIALSSSSASLCVASSSSTASAAASSTTSSSSSAPAASSKMQLQEQMMTPPEFQTNANWPGDMPHFTEKGRLNKATRKDHFPLPFMDQMLERLSGQEFYCFLDGYSGYNQIIVNPEDHEKTTFTCPFGVFAYRRMFFGLCNAPATFQRCMQAIFSDLIEKYIECHFMVTEAIVLGHKISSKGIEVDKAKVEVIMELPPPVNVKGIRSFLGQAGFY</sequence>
<organism evidence="4 5">
    <name type="scientific">Trifolium medium</name>
    <dbReference type="NCBI Taxonomy" id="97028"/>
    <lineage>
        <taxon>Eukaryota</taxon>
        <taxon>Viridiplantae</taxon>
        <taxon>Streptophyta</taxon>
        <taxon>Embryophyta</taxon>
        <taxon>Tracheophyta</taxon>
        <taxon>Spermatophyta</taxon>
        <taxon>Magnoliopsida</taxon>
        <taxon>eudicotyledons</taxon>
        <taxon>Gunneridae</taxon>
        <taxon>Pentapetalae</taxon>
        <taxon>rosids</taxon>
        <taxon>fabids</taxon>
        <taxon>Fabales</taxon>
        <taxon>Fabaceae</taxon>
        <taxon>Papilionoideae</taxon>
        <taxon>50 kb inversion clade</taxon>
        <taxon>NPAAA clade</taxon>
        <taxon>Hologalegina</taxon>
        <taxon>IRL clade</taxon>
        <taxon>Trifolieae</taxon>
        <taxon>Trifolium</taxon>
    </lineage>
</organism>
<dbReference type="Proteomes" id="UP000265520">
    <property type="component" value="Unassembled WGS sequence"/>
</dbReference>
<protein>
    <submittedName>
        <fullName evidence="4">Reverse transcriptase</fullName>
    </submittedName>
</protein>
<accession>A0A392MCD9</accession>
<dbReference type="AlphaFoldDB" id="A0A392MCD9"/>
<dbReference type="InterPro" id="IPR000477">
    <property type="entry name" value="RT_dom"/>
</dbReference>
<dbReference type="InterPro" id="IPR053134">
    <property type="entry name" value="RNA-dir_DNA_polymerase"/>
</dbReference>
<keyword evidence="4" id="KW-0808">Transferase</keyword>
<dbReference type="InterPro" id="IPR043128">
    <property type="entry name" value="Rev_trsase/Diguanyl_cyclase"/>
</dbReference>
<evidence type="ECO:0000259" key="2">
    <source>
        <dbReference type="Pfam" id="PF00078"/>
    </source>
</evidence>
<name>A0A392MCD9_9FABA</name>
<feature type="non-terminal residue" evidence="4">
    <location>
        <position position="447"/>
    </location>
</feature>
<dbReference type="PANTHER" id="PTHR24559:SF444">
    <property type="entry name" value="REVERSE TRANSCRIPTASE DOMAIN-CONTAINING PROTEIN"/>
    <property type="match status" value="1"/>
</dbReference>
<evidence type="ECO:0000313" key="5">
    <source>
        <dbReference type="Proteomes" id="UP000265520"/>
    </source>
</evidence>
<feature type="domain" description="Retrotransposon gag" evidence="3">
    <location>
        <begin position="2"/>
        <end position="72"/>
    </location>
</feature>
<dbReference type="EMBL" id="LXQA010006810">
    <property type="protein sequence ID" value="MCH84438.1"/>
    <property type="molecule type" value="Genomic_DNA"/>
</dbReference>
<evidence type="ECO:0000256" key="1">
    <source>
        <dbReference type="SAM" id="MobiDB-lite"/>
    </source>
</evidence>
<dbReference type="CDD" id="cd01647">
    <property type="entry name" value="RT_LTR"/>
    <property type="match status" value="1"/>
</dbReference>